<dbReference type="PANTHER" id="PTHR48104">
    <property type="entry name" value="METACASPASE-4"/>
    <property type="match status" value="1"/>
</dbReference>
<dbReference type="Pfam" id="PF00656">
    <property type="entry name" value="Peptidase_C14"/>
    <property type="match status" value="1"/>
</dbReference>
<evidence type="ECO:0000259" key="1">
    <source>
        <dbReference type="Pfam" id="PF00656"/>
    </source>
</evidence>
<evidence type="ECO:0000313" key="3">
    <source>
        <dbReference type="Proteomes" id="UP001165044"/>
    </source>
</evidence>
<feature type="domain" description="Peptidase C14 caspase" evidence="1">
    <location>
        <begin position="4"/>
        <end position="270"/>
    </location>
</feature>
<organism evidence="2 3">
    <name type="scientific">Geothrix edaphica</name>
    <dbReference type="NCBI Taxonomy" id="2927976"/>
    <lineage>
        <taxon>Bacteria</taxon>
        <taxon>Pseudomonadati</taxon>
        <taxon>Acidobacteriota</taxon>
        <taxon>Holophagae</taxon>
        <taxon>Holophagales</taxon>
        <taxon>Holophagaceae</taxon>
        <taxon>Geothrix</taxon>
    </lineage>
</organism>
<reference evidence="2" key="1">
    <citation type="journal article" date="2023" name="Antonie Van Leeuwenhoek">
        <title>Mesoterricola silvestris gen. nov., sp. nov., Mesoterricola sediminis sp. nov., Geothrix oryzae sp. nov., Geothrix edaphica sp. nov., Geothrix rubra sp. nov., and Geothrix limicola sp. nov., six novel members of Acidobacteriota isolated from soils.</title>
        <authorList>
            <person name="Itoh H."/>
            <person name="Sugisawa Y."/>
            <person name="Mise K."/>
            <person name="Xu Z."/>
            <person name="Kuniyasu M."/>
            <person name="Ushijima N."/>
            <person name="Kawano K."/>
            <person name="Kobayashi E."/>
            <person name="Shiratori Y."/>
            <person name="Masuda Y."/>
            <person name="Senoo K."/>
        </authorList>
    </citation>
    <scope>NUCLEOTIDE SEQUENCE</scope>
    <source>
        <strain evidence="2">Red802</strain>
    </source>
</reference>
<name>A0ABQ5PYN4_9BACT</name>
<dbReference type="SUPFAM" id="SSF52129">
    <property type="entry name" value="Caspase-like"/>
    <property type="match status" value="1"/>
</dbReference>
<protein>
    <recommendedName>
        <fullName evidence="1">Peptidase C14 caspase domain-containing protein</fullName>
    </recommendedName>
</protein>
<comment type="caution">
    <text evidence="2">The sequence shown here is derived from an EMBL/GenBank/DDBJ whole genome shotgun (WGS) entry which is preliminary data.</text>
</comment>
<keyword evidence="3" id="KW-1185">Reference proteome</keyword>
<dbReference type="Proteomes" id="UP001165044">
    <property type="component" value="Unassembled WGS sequence"/>
</dbReference>
<dbReference type="RefSeq" id="WP_285608137.1">
    <property type="nucleotide sequence ID" value="NZ_BSDC01000002.1"/>
</dbReference>
<accession>A0ABQ5PYN4</accession>
<dbReference type="InterPro" id="IPR011600">
    <property type="entry name" value="Pept_C14_caspase"/>
</dbReference>
<dbReference type="PANTHER" id="PTHR48104:SF30">
    <property type="entry name" value="METACASPASE-1"/>
    <property type="match status" value="1"/>
</dbReference>
<dbReference type="Gene3D" id="3.40.50.1460">
    <property type="match status" value="1"/>
</dbReference>
<gene>
    <name evidence="2" type="ORF">GETHED_15540</name>
</gene>
<sequence>MLHRTALCVGINQYQNFPSASLHGCVNDARDMAALLKDLLGFEDSDIIQLTDQAATKANIMRELRRMVEGALAGRYNHLVFTFAGHGTQVPDLNLDEFDRADEAFCPHDLAKSGPQWDRDHLIVDDELHDLFVQLPPSVILEILLDTSHSGAGLRAADLLMDRKPRYLPPPSLEAFRDIEYRRARPAHIKLLEKGLSHHILWTACKDSQTAADAFMQGDWHGAFTWHFCREAMASGNHLTRAKVLAKIRSDLSAAHFTQTPQLDCEAVTRHAVMKAIEVPASVAPLPSDMPS</sequence>
<evidence type="ECO:0000313" key="2">
    <source>
        <dbReference type="EMBL" id="GLH67190.1"/>
    </source>
</evidence>
<dbReference type="InterPro" id="IPR029030">
    <property type="entry name" value="Caspase-like_dom_sf"/>
</dbReference>
<proteinExistence type="predicted"/>
<dbReference type="InterPro" id="IPR050452">
    <property type="entry name" value="Metacaspase"/>
</dbReference>
<dbReference type="EMBL" id="BSDC01000002">
    <property type="protein sequence ID" value="GLH67190.1"/>
    <property type="molecule type" value="Genomic_DNA"/>
</dbReference>